<dbReference type="InterPro" id="IPR023393">
    <property type="entry name" value="START-like_dom_sf"/>
</dbReference>
<dbReference type="InterPro" id="IPR005031">
    <property type="entry name" value="COQ10_START"/>
</dbReference>
<evidence type="ECO:0000313" key="3">
    <source>
        <dbReference type="EMBL" id="MBE1583505.1"/>
    </source>
</evidence>
<protein>
    <submittedName>
        <fullName evidence="3">Membrane protein</fullName>
    </submittedName>
</protein>
<evidence type="ECO:0000259" key="2">
    <source>
        <dbReference type="Pfam" id="PF03364"/>
    </source>
</evidence>
<dbReference type="PANTHER" id="PTHR33824:SF7">
    <property type="entry name" value="POLYKETIDE CYCLASE_DEHYDRASE AND LIPID TRANSPORT SUPERFAMILY PROTEIN"/>
    <property type="match status" value="1"/>
</dbReference>
<accession>A0ABR9LS62</accession>
<organism evidence="3 4">
    <name type="scientific">Nonomuraea angiospora</name>
    <dbReference type="NCBI Taxonomy" id="46172"/>
    <lineage>
        <taxon>Bacteria</taxon>
        <taxon>Bacillati</taxon>
        <taxon>Actinomycetota</taxon>
        <taxon>Actinomycetes</taxon>
        <taxon>Streptosporangiales</taxon>
        <taxon>Streptosporangiaceae</taxon>
        <taxon>Nonomuraea</taxon>
    </lineage>
</organism>
<feature type="region of interest" description="Disordered" evidence="1">
    <location>
        <begin position="273"/>
        <end position="385"/>
    </location>
</feature>
<gene>
    <name evidence="3" type="ORF">H4W80_001763</name>
</gene>
<dbReference type="InterPro" id="IPR047137">
    <property type="entry name" value="ORF3"/>
</dbReference>
<dbReference type="CDD" id="cd07817">
    <property type="entry name" value="SRPBCC_8"/>
    <property type="match status" value="1"/>
</dbReference>
<proteinExistence type="predicted"/>
<feature type="compositionally biased region" description="Acidic residues" evidence="1">
    <location>
        <begin position="278"/>
        <end position="297"/>
    </location>
</feature>
<sequence>MAQESKAGPVQKAAQEVLPKDLLMEGAQKLVQALVERALSSLTDRLEGMTGRLTDFAEGGGGGGLLSAITGSEGVSPGKILGKSLLSGAGTAVKETIKGLGKKGKRAGKVRVVNIVEWIDVGAPIRIVYNTWTQFESFPGYMKKVENVDQASDEKVNWKAQIFWSHRTWESHIIEQVPDQRIIWRSKGPKGFVDGAVTFHAVTPDLTRILLVLEYHPQGMFEHVGNIWRAQGRRARLEFKHFRRHVMTQTMLHPEEAEEDGWRGVIHDSKVVKTHEEAVEEEQAEAEGRAEEEEERPEEGKAEEPAEEEREEEPEGEYEEEEEPEEEYEEEPEEEEEEEEERTRAETGKGQGARRPARRRPAEEEEEEEEEPRRPVRRRVATRRG</sequence>
<dbReference type="RefSeq" id="WP_192784593.1">
    <property type="nucleotide sequence ID" value="NZ_JADBEK010000001.1"/>
</dbReference>
<evidence type="ECO:0000313" key="4">
    <source>
        <dbReference type="Proteomes" id="UP000633509"/>
    </source>
</evidence>
<reference evidence="3 4" key="1">
    <citation type="submission" date="2020-10" db="EMBL/GenBank/DDBJ databases">
        <title>Sequencing the genomes of 1000 actinobacteria strains.</title>
        <authorList>
            <person name="Klenk H.-P."/>
        </authorList>
    </citation>
    <scope>NUCLEOTIDE SEQUENCE [LARGE SCALE GENOMIC DNA]</scope>
    <source>
        <strain evidence="3 4">DSM 43173</strain>
    </source>
</reference>
<dbReference type="SUPFAM" id="SSF55961">
    <property type="entry name" value="Bet v1-like"/>
    <property type="match status" value="1"/>
</dbReference>
<dbReference type="Gene3D" id="3.30.530.20">
    <property type="match status" value="1"/>
</dbReference>
<evidence type="ECO:0000256" key="1">
    <source>
        <dbReference type="SAM" id="MobiDB-lite"/>
    </source>
</evidence>
<feature type="compositionally biased region" description="Basic residues" evidence="1">
    <location>
        <begin position="375"/>
        <end position="385"/>
    </location>
</feature>
<comment type="caution">
    <text evidence="3">The sequence shown here is derived from an EMBL/GenBank/DDBJ whole genome shotgun (WGS) entry which is preliminary data.</text>
</comment>
<feature type="domain" description="Coenzyme Q-binding protein COQ10 START" evidence="2">
    <location>
        <begin position="121"/>
        <end position="241"/>
    </location>
</feature>
<dbReference type="Pfam" id="PF03364">
    <property type="entry name" value="Polyketide_cyc"/>
    <property type="match status" value="1"/>
</dbReference>
<dbReference type="Proteomes" id="UP000633509">
    <property type="component" value="Unassembled WGS sequence"/>
</dbReference>
<dbReference type="PANTHER" id="PTHR33824">
    <property type="entry name" value="POLYKETIDE CYCLASE/DEHYDRASE AND LIPID TRANSPORT SUPERFAMILY PROTEIN"/>
    <property type="match status" value="1"/>
</dbReference>
<name>A0ABR9LS62_9ACTN</name>
<feature type="compositionally biased region" description="Acidic residues" evidence="1">
    <location>
        <begin position="305"/>
        <end position="340"/>
    </location>
</feature>
<dbReference type="EMBL" id="JADBEK010000001">
    <property type="protein sequence ID" value="MBE1583505.1"/>
    <property type="molecule type" value="Genomic_DNA"/>
</dbReference>
<keyword evidence="4" id="KW-1185">Reference proteome</keyword>